<feature type="chain" id="PRO_5001799372" description="Dickkopf N-terminal cysteine-rich domain-containing protein" evidence="1">
    <location>
        <begin position="22"/>
        <end position="492"/>
    </location>
</feature>
<gene>
    <name evidence="2" type="ORF">DB31_3976</name>
</gene>
<keyword evidence="3" id="KW-1185">Reference proteome</keyword>
<evidence type="ECO:0000313" key="2">
    <source>
        <dbReference type="EMBL" id="KFE62542.1"/>
    </source>
</evidence>
<keyword evidence="1" id="KW-0732">Signal</keyword>
<proteinExistence type="predicted"/>
<reference evidence="2 3" key="1">
    <citation type="submission" date="2014-04" db="EMBL/GenBank/DDBJ databases">
        <title>Genome assembly of Hyalangium minutum DSM 14724.</title>
        <authorList>
            <person name="Sharma G."/>
            <person name="Subramanian S."/>
        </authorList>
    </citation>
    <scope>NUCLEOTIDE SEQUENCE [LARGE SCALE GENOMIC DNA]</scope>
    <source>
        <strain evidence="2 3">DSM 14724</strain>
    </source>
</reference>
<dbReference type="EMBL" id="JMCB01000021">
    <property type="protein sequence ID" value="KFE62542.1"/>
    <property type="molecule type" value="Genomic_DNA"/>
</dbReference>
<protein>
    <recommendedName>
        <fullName evidence="4">Dickkopf N-terminal cysteine-rich domain-containing protein</fullName>
    </recommendedName>
</protein>
<evidence type="ECO:0000256" key="1">
    <source>
        <dbReference type="SAM" id="SignalP"/>
    </source>
</evidence>
<dbReference type="STRING" id="394096.DB31_3976"/>
<sequence>MTLASVAVRALSLGLIVLAWGACSESKPSPRPDAGVHPQACERREDCPGGQVCAQEGVCGSCESNGQCRLTERCDAEARVCSWREGWGGDCARNEECALGAWCHQGQCLPRIAVSLCPSGTKDECPTGQRCNLGNLVCEEDLGCLEDADCGASEICNTGLHACVPRCTEANGSLVCAPGERCAGSRCVQCVESAECGPGFLCDAAGRCAVTPRCYSDRDCRVPLSCHVPTGACLERPPPCTSDETCSASQRCDIGTGTCVPRACQADALEPNDSPSVAFPVSASQYLELTLCAGDVDHFAMALERGDQLGVNVEGDPLAESSFSTVILDAGGRVLSSGRMLASFVAALPGTYVVRVSTLAPAQHYDVGFFLSRGTPCDDDGQEPNDTPSTAKPYASGTVVEGVICPQDMDHFTLSVPAGRGVRATLSNYSAASGLLRLCLFEGSTELGCSEDPSGAVVALPAGAVGGKTLTARVSGDDARATNGYTFQVEFP</sequence>
<dbReference type="Gene3D" id="2.60.120.380">
    <property type="match status" value="2"/>
</dbReference>
<dbReference type="AlphaFoldDB" id="A0A085W4C9"/>
<feature type="signal peptide" evidence="1">
    <location>
        <begin position="1"/>
        <end position="21"/>
    </location>
</feature>
<name>A0A085W4C9_9BACT</name>
<evidence type="ECO:0008006" key="4">
    <source>
        <dbReference type="Google" id="ProtNLM"/>
    </source>
</evidence>
<accession>A0A085W4C9</accession>
<organism evidence="2 3">
    <name type="scientific">Hyalangium minutum</name>
    <dbReference type="NCBI Taxonomy" id="394096"/>
    <lineage>
        <taxon>Bacteria</taxon>
        <taxon>Pseudomonadati</taxon>
        <taxon>Myxococcota</taxon>
        <taxon>Myxococcia</taxon>
        <taxon>Myxococcales</taxon>
        <taxon>Cystobacterineae</taxon>
        <taxon>Archangiaceae</taxon>
        <taxon>Hyalangium</taxon>
    </lineage>
</organism>
<evidence type="ECO:0000313" key="3">
    <source>
        <dbReference type="Proteomes" id="UP000028725"/>
    </source>
</evidence>
<comment type="caution">
    <text evidence="2">The sequence shown here is derived from an EMBL/GenBank/DDBJ whole genome shotgun (WGS) entry which is preliminary data.</text>
</comment>
<dbReference type="Proteomes" id="UP000028725">
    <property type="component" value="Unassembled WGS sequence"/>
</dbReference>